<name>A0AAX3U2H5_9VIBR</name>
<reference evidence="1" key="1">
    <citation type="submission" date="2022-02" db="EMBL/GenBank/DDBJ databases">
        <title>Emergence and expansion in Europe of a Vibrio aestuarianus clonal complex pathogenic for oysters.</title>
        <authorList>
            <person name="Mesnil A."/>
            <person name="Travers M.-A."/>
        </authorList>
    </citation>
    <scope>NUCLEOTIDE SEQUENCE</scope>
    <source>
        <strain evidence="1">U29</strain>
    </source>
</reference>
<evidence type="ECO:0000313" key="1">
    <source>
        <dbReference type="EMBL" id="WGK81038.1"/>
    </source>
</evidence>
<sequence length="230" mass="26047">MDSKKIELACKKARLPRHVPKPLFKKLSREINTVSEMSDKKELTKRVIAISNELNQLLKAGKNKDWKASDELGGSKKINGGVIHCSFNDLFTYLCSDVEYLLPSLELTLSKFENLYSVGVEYDHEAQFFKTIHVKQESFADKIKSPNILIAGRTKSGQMIIESNEIMLLLGFWLKFGGKAAFSASSKFTLFCSELLNVSPKALESRFSNMNLPQQCRLLFSDVRENAQRT</sequence>
<accession>A0AAX3U2H5</accession>
<gene>
    <name evidence="1" type="ORF">PYE51_10420</name>
</gene>
<proteinExistence type="predicted"/>
<dbReference type="EMBL" id="CP118709">
    <property type="protein sequence ID" value="WGK81038.1"/>
    <property type="molecule type" value="Genomic_DNA"/>
</dbReference>
<organism evidence="1 2">
    <name type="scientific">Vibrio aestuarianus</name>
    <dbReference type="NCBI Taxonomy" id="28171"/>
    <lineage>
        <taxon>Bacteria</taxon>
        <taxon>Pseudomonadati</taxon>
        <taxon>Pseudomonadota</taxon>
        <taxon>Gammaproteobacteria</taxon>
        <taxon>Vibrionales</taxon>
        <taxon>Vibrionaceae</taxon>
        <taxon>Vibrio</taxon>
    </lineage>
</organism>
<dbReference type="Proteomes" id="UP001239257">
    <property type="component" value="Chromosome 1"/>
</dbReference>
<protein>
    <submittedName>
        <fullName evidence="1">Uncharacterized protein</fullName>
    </submittedName>
</protein>
<dbReference type="AlphaFoldDB" id="A0AAX3U2H5"/>
<evidence type="ECO:0000313" key="2">
    <source>
        <dbReference type="Proteomes" id="UP001239257"/>
    </source>
</evidence>
<dbReference type="RefSeq" id="WP_301064273.1">
    <property type="nucleotide sequence ID" value="NZ_CP118709.1"/>
</dbReference>